<keyword evidence="4" id="KW-1133">Transmembrane helix</keyword>
<gene>
    <name evidence="6" type="ORF">PML80_01165</name>
</gene>
<proteinExistence type="inferred from homology"/>
<evidence type="ECO:0000256" key="4">
    <source>
        <dbReference type="SAM" id="Phobius"/>
    </source>
</evidence>
<dbReference type="PANTHER" id="PTHR43630:SF1">
    <property type="entry name" value="POLY-BETA-1,6-N-ACETYL-D-GLUCOSAMINE SYNTHASE"/>
    <property type="match status" value="1"/>
</dbReference>
<dbReference type="EMBL" id="CP116590">
    <property type="protein sequence ID" value="WCG37991.1"/>
    <property type="molecule type" value="Genomic_DNA"/>
</dbReference>
<dbReference type="AlphaFoldDB" id="A0AAE9XJH9"/>
<dbReference type="Gene3D" id="3.90.550.10">
    <property type="entry name" value="Spore Coat Polysaccharide Biosynthesis Protein SpsA, Chain A"/>
    <property type="match status" value="1"/>
</dbReference>
<sequence length="285" mass="32826">MHIFEDATTVAVGGLLGVSNDVVFKHAYPVETKISKSLVAAMQSLEYSRAFMGSRIFSDAFNGNLNVSGGFGLFKKEALIRVNGYDVNSVAEDMDLALRLHRYYVENKIPYINRYVANAICWTQAPFTLEDLAKQRSRWHRGLIQSMWQHRTILLNPKYGLLGTVSYLFYFLYELMAPFIELLGIIIISLSFMLGILNVSSAIALALLYFLFCVFQTMVFYVGRYFIQDYQFFRGDTLKAFGITILDSIFYRPYLLFVRLYAAITYSTHLHSWHKIEREAFDKTS</sequence>
<dbReference type="GO" id="GO:0016757">
    <property type="term" value="F:glycosyltransferase activity"/>
    <property type="evidence" value="ECO:0007669"/>
    <property type="project" value="UniProtKB-KW"/>
</dbReference>
<reference evidence="6" key="1">
    <citation type="submission" date="2023-01" db="EMBL/GenBank/DDBJ databases">
        <title>Oxazolidinone resistance genes in florfenicol resistant enterococci from beef cattle and veal calves at slaughter.</title>
        <authorList>
            <person name="Biggel M."/>
        </authorList>
    </citation>
    <scope>NUCLEOTIDE SEQUENCE</scope>
    <source>
        <strain evidence="6">K79-1</strain>
    </source>
</reference>
<feature type="transmembrane region" description="Helical" evidence="4">
    <location>
        <begin position="239"/>
        <end position="262"/>
    </location>
</feature>
<name>A0AAE9XJH9_9LACT</name>
<evidence type="ECO:0000256" key="3">
    <source>
        <dbReference type="ARBA" id="ARBA00022679"/>
    </source>
</evidence>
<evidence type="ECO:0000256" key="1">
    <source>
        <dbReference type="ARBA" id="ARBA00006739"/>
    </source>
</evidence>
<evidence type="ECO:0000313" key="6">
    <source>
        <dbReference type="EMBL" id="WCG37991.1"/>
    </source>
</evidence>
<evidence type="ECO:0000259" key="5">
    <source>
        <dbReference type="Pfam" id="PF13632"/>
    </source>
</evidence>
<dbReference type="SUPFAM" id="SSF53448">
    <property type="entry name" value="Nucleotide-diphospho-sugar transferases"/>
    <property type="match status" value="1"/>
</dbReference>
<protein>
    <submittedName>
        <fullName evidence="6">Glycosyltransferase family 2 protein</fullName>
    </submittedName>
</protein>
<dbReference type="Proteomes" id="UP001179483">
    <property type="component" value="Chromosome"/>
</dbReference>
<organism evidence="6 7">
    <name type="scientific">Aerococcus urinaeequi</name>
    <dbReference type="NCBI Taxonomy" id="51665"/>
    <lineage>
        <taxon>Bacteria</taxon>
        <taxon>Bacillati</taxon>
        <taxon>Bacillota</taxon>
        <taxon>Bacilli</taxon>
        <taxon>Lactobacillales</taxon>
        <taxon>Aerococcaceae</taxon>
        <taxon>Aerococcus</taxon>
    </lineage>
</organism>
<dbReference type="RefSeq" id="WP_271736067.1">
    <property type="nucleotide sequence ID" value="NZ_CP116590.1"/>
</dbReference>
<dbReference type="PANTHER" id="PTHR43630">
    <property type="entry name" value="POLY-BETA-1,6-N-ACETYL-D-GLUCOSAMINE SYNTHASE"/>
    <property type="match status" value="1"/>
</dbReference>
<evidence type="ECO:0000313" key="7">
    <source>
        <dbReference type="Proteomes" id="UP001179483"/>
    </source>
</evidence>
<evidence type="ECO:0000256" key="2">
    <source>
        <dbReference type="ARBA" id="ARBA00022676"/>
    </source>
</evidence>
<dbReference type="Pfam" id="PF13632">
    <property type="entry name" value="Glyco_trans_2_3"/>
    <property type="match status" value="1"/>
</dbReference>
<keyword evidence="4" id="KW-0472">Membrane</keyword>
<accession>A0AAE9XJH9</accession>
<keyword evidence="4" id="KW-0812">Transmembrane</keyword>
<dbReference type="InterPro" id="IPR001173">
    <property type="entry name" value="Glyco_trans_2-like"/>
</dbReference>
<keyword evidence="3" id="KW-0808">Transferase</keyword>
<feature type="transmembrane region" description="Helical" evidence="4">
    <location>
        <begin position="206"/>
        <end position="227"/>
    </location>
</feature>
<keyword evidence="2" id="KW-0328">Glycosyltransferase</keyword>
<comment type="similarity">
    <text evidence="1">Belongs to the glycosyltransferase 2 family.</text>
</comment>
<feature type="transmembrane region" description="Helical" evidence="4">
    <location>
        <begin position="179"/>
        <end position="199"/>
    </location>
</feature>
<feature type="domain" description="Glycosyltransferase 2-like" evidence="5">
    <location>
        <begin position="39"/>
        <end position="209"/>
    </location>
</feature>
<dbReference type="InterPro" id="IPR029044">
    <property type="entry name" value="Nucleotide-diphossugar_trans"/>
</dbReference>